<keyword evidence="3" id="KW-0132">Cell division</keyword>
<dbReference type="InterPro" id="IPR056150">
    <property type="entry name" value="WD40_CDC20-Fz"/>
</dbReference>
<dbReference type="InterPro" id="IPR036322">
    <property type="entry name" value="WD40_repeat_dom_sf"/>
</dbReference>
<evidence type="ECO:0000313" key="11">
    <source>
        <dbReference type="Proteomes" id="UP000193944"/>
    </source>
</evidence>
<dbReference type="AlphaFoldDB" id="A0A1Y1V1W1"/>
<dbReference type="GO" id="GO:1990757">
    <property type="term" value="F:ubiquitin ligase activator activity"/>
    <property type="evidence" value="ECO:0007669"/>
    <property type="project" value="EnsemblFungi"/>
</dbReference>
<dbReference type="OrthoDB" id="10263272at2759"/>
<dbReference type="GO" id="GO:0051301">
    <property type="term" value="P:cell division"/>
    <property type="evidence" value="ECO:0007669"/>
    <property type="project" value="UniProtKB-KW"/>
</dbReference>
<dbReference type="PROSITE" id="PS00678">
    <property type="entry name" value="WD_REPEATS_1"/>
    <property type="match status" value="1"/>
</dbReference>
<dbReference type="GO" id="GO:0007094">
    <property type="term" value="P:mitotic spindle assembly checkpoint signaling"/>
    <property type="evidence" value="ECO:0007669"/>
    <property type="project" value="EnsemblFungi"/>
</dbReference>
<gene>
    <name evidence="10" type="ORF">BCR32DRAFT_214223</name>
</gene>
<dbReference type="PROSITE" id="PS50082">
    <property type="entry name" value="WD_REPEATS_2"/>
    <property type="match status" value="3"/>
</dbReference>
<evidence type="ECO:0000256" key="5">
    <source>
        <dbReference type="ARBA" id="ARBA00022776"/>
    </source>
</evidence>
<dbReference type="GO" id="GO:0045842">
    <property type="term" value="P:positive regulation of mitotic metaphase/anaphase transition"/>
    <property type="evidence" value="ECO:0007669"/>
    <property type="project" value="EnsemblFungi"/>
</dbReference>
<keyword evidence="11" id="KW-1185">Reference proteome</keyword>
<dbReference type="FunFam" id="2.130.10.10:FF:000098">
    <property type="entry name" value="WD repeat-containing protein slp1"/>
    <property type="match status" value="1"/>
</dbReference>
<dbReference type="GO" id="GO:0040020">
    <property type="term" value="P:regulation of meiotic nuclear division"/>
    <property type="evidence" value="ECO:0007669"/>
    <property type="project" value="EnsemblFungi"/>
</dbReference>
<reference evidence="10 11" key="1">
    <citation type="submission" date="2016-08" db="EMBL/GenBank/DDBJ databases">
        <title>A Parts List for Fungal Cellulosomes Revealed by Comparative Genomics.</title>
        <authorList>
            <consortium name="DOE Joint Genome Institute"/>
            <person name="Haitjema C.H."/>
            <person name="Gilmore S.P."/>
            <person name="Henske J.K."/>
            <person name="Solomon K.V."/>
            <person name="De Groot R."/>
            <person name="Kuo A."/>
            <person name="Mondo S.J."/>
            <person name="Salamov A.A."/>
            <person name="Labutti K."/>
            <person name="Zhao Z."/>
            <person name="Chiniquy J."/>
            <person name="Barry K."/>
            <person name="Brewer H.M."/>
            <person name="Purvine S.O."/>
            <person name="Wright A.T."/>
            <person name="Boxma B."/>
            <person name="Van Alen T."/>
            <person name="Hackstein J.H."/>
            <person name="Baker S.E."/>
            <person name="Grigoriev I.V."/>
            <person name="O'Malley M.A."/>
        </authorList>
    </citation>
    <scope>NUCLEOTIDE SEQUENCE [LARGE SCALE GENOMIC DNA]</scope>
    <source>
        <strain evidence="10 11">S4</strain>
    </source>
</reference>
<dbReference type="InterPro" id="IPR019775">
    <property type="entry name" value="WD40_repeat_CS"/>
</dbReference>
<dbReference type="GO" id="GO:1990333">
    <property type="term" value="C:mitotic checkpoint complex, CDC20-MAD2 subcomplex"/>
    <property type="evidence" value="ECO:0007669"/>
    <property type="project" value="EnsemblFungi"/>
</dbReference>
<dbReference type="GO" id="GO:0005680">
    <property type="term" value="C:anaphase-promoting complex"/>
    <property type="evidence" value="ECO:0007669"/>
    <property type="project" value="EnsemblFungi"/>
</dbReference>
<dbReference type="InterPro" id="IPR015943">
    <property type="entry name" value="WD40/YVTN_repeat-like_dom_sf"/>
</dbReference>
<evidence type="ECO:0000259" key="9">
    <source>
        <dbReference type="Pfam" id="PF24807"/>
    </source>
</evidence>
<evidence type="ECO:0000256" key="6">
    <source>
        <dbReference type="ARBA" id="ARBA00023306"/>
    </source>
</evidence>
<comment type="caution">
    <text evidence="10">The sequence shown here is derived from an EMBL/GenBank/DDBJ whole genome shotgun (WGS) entry which is preliminary data.</text>
</comment>
<evidence type="ECO:0000256" key="8">
    <source>
        <dbReference type="SAM" id="MobiDB-lite"/>
    </source>
</evidence>
<keyword evidence="4" id="KW-0677">Repeat</keyword>
<name>A0A1Y1V1W1_9FUNG</name>
<accession>A0A1Y1V1W1</accession>
<evidence type="ECO:0000313" key="10">
    <source>
        <dbReference type="EMBL" id="ORX44622.1"/>
    </source>
</evidence>
<feature type="repeat" description="WD" evidence="7">
    <location>
        <begin position="146"/>
        <end position="180"/>
    </location>
</feature>
<dbReference type="Proteomes" id="UP000193944">
    <property type="component" value="Unassembled WGS sequence"/>
</dbReference>
<feature type="repeat" description="WD" evidence="7">
    <location>
        <begin position="352"/>
        <end position="385"/>
    </location>
</feature>
<dbReference type="EMBL" id="MCFG01000784">
    <property type="protein sequence ID" value="ORX44622.1"/>
    <property type="molecule type" value="Genomic_DNA"/>
</dbReference>
<dbReference type="GO" id="GO:0010997">
    <property type="term" value="F:anaphase-promoting complex binding"/>
    <property type="evidence" value="ECO:0007669"/>
    <property type="project" value="EnsemblFungi"/>
</dbReference>
<dbReference type="InterPro" id="IPR033010">
    <property type="entry name" value="Cdc20/Fizzy"/>
</dbReference>
<evidence type="ECO:0000256" key="3">
    <source>
        <dbReference type="ARBA" id="ARBA00022618"/>
    </source>
</evidence>
<dbReference type="InterPro" id="IPR001680">
    <property type="entry name" value="WD40_rpt"/>
</dbReference>
<evidence type="ECO:0000256" key="4">
    <source>
        <dbReference type="ARBA" id="ARBA00022737"/>
    </source>
</evidence>
<dbReference type="GO" id="GO:1905786">
    <property type="term" value="P:positive regulation of anaphase-promoting complex-dependent catabolic process"/>
    <property type="evidence" value="ECO:0007669"/>
    <property type="project" value="EnsemblFungi"/>
</dbReference>
<dbReference type="Gene3D" id="2.130.10.10">
    <property type="entry name" value="YVTN repeat-like/Quinoprotein amine dehydrogenase"/>
    <property type="match status" value="1"/>
</dbReference>
<reference evidence="10 11" key="2">
    <citation type="submission" date="2016-08" db="EMBL/GenBank/DDBJ databases">
        <title>Pervasive Adenine N6-methylation of Active Genes in Fungi.</title>
        <authorList>
            <consortium name="DOE Joint Genome Institute"/>
            <person name="Mondo S.J."/>
            <person name="Dannebaum R.O."/>
            <person name="Kuo R.C."/>
            <person name="Labutti K."/>
            <person name="Haridas S."/>
            <person name="Kuo A."/>
            <person name="Salamov A."/>
            <person name="Ahrendt S.R."/>
            <person name="Lipzen A."/>
            <person name="Sullivan W."/>
            <person name="Andreopoulos W.B."/>
            <person name="Clum A."/>
            <person name="Lindquist E."/>
            <person name="Daum C."/>
            <person name="Ramamoorthy G.K."/>
            <person name="Gryganskyi A."/>
            <person name="Culley D."/>
            <person name="Magnuson J.K."/>
            <person name="James T.Y."/>
            <person name="O'Malley M.A."/>
            <person name="Stajich J.E."/>
            <person name="Spatafora J.W."/>
            <person name="Visel A."/>
            <person name="Grigoriev I.V."/>
        </authorList>
    </citation>
    <scope>NUCLEOTIDE SEQUENCE [LARGE SCALE GENOMIC DNA]</scope>
    <source>
        <strain evidence="10 11">S4</strain>
    </source>
</reference>
<dbReference type="SUPFAM" id="SSF50978">
    <property type="entry name" value="WD40 repeat-like"/>
    <property type="match status" value="1"/>
</dbReference>
<keyword evidence="2 7" id="KW-0853">WD repeat</keyword>
<evidence type="ECO:0000256" key="2">
    <source>
        <dbReference type="ARBA" id="ARBA00022574"/>
    </source>
</evidence>
<dbReference type="GO" id="GO:0034399">
    <property type="term" value="C:nuclear periphery"/>
    <property type="evidence" value="ECO:0007669"/>
    <property type="project" value="EnsemblFungi"/>
</dbReference>
<evidence type="ECO:0000256" key="7">
    <source>
        <dbReference type="PROSITE-ProRule" id="PRU00221"/>
    </source>
</evidence>
<sequence length="430" mass="48421">MDFSSSQLNLIRKDIKDNSKYKNTGLANYKDFLYQENLAQALSINFDQRILTFNAEPPSNERPPLRSSWKESLKSVSSIVKRKIPTHAERILDAPGIGDDYYTNLLDWSSRNIVAIALDSKIYLWNANNGDVNVVCEDTSKIGGNVCSISWTQDGKYLGVGTSEGDTQIWDVEQDRKLRSMYGHITRVGVLSWNKYILSSGCRDGSIHQHDVRIENHRTQTLLGHCAEVCGLSWKNDGQLLASGGNDNLVNIWDIRSSLPKMTKTNHCAAVKALAWCPWQSNILATGGGTQDKTIHFWNTTTESKINSIFTGSQVTSLIWSLDYKEILSSHGFPDNNITIWKYPTLDRIINIQAHEDRVLFSAISPDGQSVATAAGDETLKFWKIWKKNKDNRDSASSSRNHLNKENDNSSKISENDVLMSTFLNKNKIR</sequence>
<dbReference type="GO" id="GO:0051321">
    <property type="term" value="P:meiotic cell cycle"/>
    <property type="evidence" value="ECO:0007669"/>
    <property type="project" value="EnsemblFungi"/>
</dbReference>
<feature type="region of interest" description="Disordered" evidence="8">
    <location>
        <begin position="392"/>
        <end position="411"/>
    </location>
</feature>
<dbReference type="PANTHER" id="PTHR19918:SF8">
    <property type="entry name" value="FI02843P"/>
    <property type="match status" value="1"/>
</dbReference>
<dbReference type="STRING" id="1754192.A0A1Y1V1W1"/>
<dbReference type="GO" id="GO:0031145">
    <property type="term" value="P:anaphase-promoting complex-dependent catabolic process"/>
    <property type="evidence" value="ECO:0007669"/>
    <property type="project" value="EnsemblFungi"/>
</dbReference>
<comment type="similarity">
    <text evidence="1">Belongs to the WD repeat CDC20/Fizzy family.</text>
</comment>
<feature type="repeat" description="WD" evidence="7">
    <location>
        <begin position="222"/>
        <end position="263"/>
    </location>
</feature>
<evidence type="ECO:0000256" key="1">
    <source>
        <dbReference type="ARBA" id="ARBA00006445"/>
    </source>
</evidence>
<dbReference type="PANTHER" id="PTHR19918">
    <property type="entry name" value="CELL DIVISION CYCLE 20 CDC20 FIZZY -RELATED"/>
    <property type="match status" value="1"/>
</dbReference>
<organism evidence="10 11">
    <name type="scientific">Anaeromyces robustus</name>
    <dbReference type="NCBI Taxonomy" id="1754192"/>
    <lineage>
        <taxon>Eukaryota</taxon>
        <taxon>Fungi</taxon>
        <taxon>Fungi incertae sedis</taxon>
        <taxon>Chytridiomycota</taxon>
        <taxon>Chytridiomycota incertae sedis</taxon>
        <taxon>Neocallimastigomycetes</taxon>
        <taxon>Neocallimastigales</taxon>
        <taxon>Neocallimastigaceae</taxon>
        <taxon>Anaeromyces</taxon>
    </lineage>
</organism>
<dbReference type="Pfam" id="PF24807">
    <property type="entry name" value="WD40_CDC20-Fz"/>
    <property type="match status" value="1"/>
</dbReference>
<dbReference type="SMART" id="SM00320">
    <property type="entry name" value="WD40"/>
    <property type="match status" value="7"/>
</dbReference>
<dbReference type="PROSITE" id="PS50294">
    <property type="entry name" value="WD_REPEATS_REGION"/>
    <property type="match status" value="2"/>
</dbReference>
<protein>
    <submittedName>
        <fullName evidence="10">WD40 repeat-like protein</fullName>
    </submittedName>
</protein>
<keyword evidence="6" id="KW-0131">Cell cycle</keyword>
<feature type="domain" description="CDC20/Fizzy WD40" evidence="9">
    <location>
        <begin position="92"/>
        <end position="383"/>
    </location>
</feature>
<keyword evidence="5" id="KW-0498">Mitosis</keyword>
<proteinExistence type="inferred from homology"/>